<evidence type="ECO:0000313" key="4">
    <source>
        <dbReference type="EMBL" id="MBV7380151.1"/>
    </source>
</evidence>
<dbReference type="Pfam" id="PF00440">
    <property type="entry name" value="TetR_N"/>
    <property type="match status" value="1"/>
</dbReference>
<dbReference type="EMBL" id="JAHUZE010000003">
    <property type="protein sequence ID" value="MBV7380151.1"/>
    <property type="molecule type" value="Genomic_DNA"/>
</dbReference>
<evidence type="ECO:0000256" key="1">
    <source>
        <dbReference type="ARBA" id="ARBA00023125"/>
    </source>
</evidence>
<feature type="domain" description="HTH tetR-type" evidence="3">
    <location>
        <begin position="15"/>
        <end position="75"/>
    </location>
</feature>
<dbReference type="PROSITE" id="PS50977">
    <property type="entry name" value="HTH_TETR_2"/>
    <property type="match status" value="1"/>
</dbReference>
<comment type="caution">
    <text evidence="4">The sequence shown here is derived from an EMBL/GenBank/DDBJ whole genome shotgun (WGS) entry which is preliminary data.</text>
</comment>
<feature type="DNA-binding region" description="H-T-H motif" evidence="2">
    <location>
        <begin position="38"/>
        <end position="57"/>
    </location>
</feature>
<evidence type="ECO:0000313" key="5">
    <source>
        <dbReference type="Proteomes" id="UP000756530"/>
    </source>
</evidence>
<name>A0ABS6T4I3_9RHOB</name>
<keyword evidence="5" id="KW-1185">Reference proteome</keyword>
<sequence>MKDERLRKTWKQDAEGVKHDILSVAMHEFAEFGLAGARIDEIAEKTKTSKRMIYYYFGDKEGLYIASIEAAYALARDGMDAIDIEGLAPDAAVREIAGYMFDFYRANPELVRMVMNENMHHAQFVQKSAYISDMVMSVVDRLQRAVRRGQDQGVFRSDVDPLLLFWQIQAQSFYNVSNQPSFAAKFGASVFTEDGQHAMRTAIIESVLRYLKA</sequence>
<evidence type="ECO:0000256" key="2">
    <source>
        <dbReference type="PROSITE-ProRule" id="PRU00335"/>
    </source>
</evidence>
<dbReference type="Proteomes" id="UP000756530">
    <property type="component" value="Unassembled WGS sequence"/>
</dbReference>
<proteinExistence type="predicted"/>
<dbReference type="InterPro" id="IPR041474">
    <property type="entry name" value="NicS_C"/>
</dbReference>
<dbReference type="InterPro" id="IPR001647">
    <property type="entry name" value="HTH_TetR"/>
</dbReference>
<organism evidence="4 5">
    <name type="scientific">Maritimibacter dapengensis</name>
    <dbReference type="NCBI Taxonomy" id="2836868"/>
    <lineage>
        <taxon>Bacteria</taxon>
        <taxon>Pseudomonadati</taxon>
        <taxon>Pseudomonadota</taxon>
        <taxon>Alphaproteobacteria</taxon>
        <taxon>Rhodobacterales</taxon>
        <taxon>Roseobacteraceae</taxon>
        <taxon>Maritimibacter</taxon>
    </lineage>
</organism>
<dbReference type="PANTHER" id="PTHR30328">
    <property type="entry name" value="TRANSCRIPTIONAL REPRESSOR"/>
    <property type="match status" value="1"/>
</dbReference>
<dbReference type="RefSeq" id="WP_218393341.1">
    <property type="nucleotide sequence ID" value="NZ_JAHUZE010000003.1"/>
</dbReference>
<protein>
    <submittedName>
        <fullName evidence="4">TetR family transcriptional regulator</fullName>
    </submittedName>
</protein>
<dbReference type="Pfam" id="PF17938">
    <property type="entry name" value="TetR_C_29"/>
    <property type="match status" value="1"/>
</dbReference>
<keyword evidence="1 2" id="KW-0238">DNA-binding</keyword>
<reference evidence="4 5" key="1">
    <citation type="submission" date="2021-05" db="EMBL/GenBank/DDBJ databases">
        <title>Culturable bacteria isolated from Daya Bay.</title>
        <authorList>
            <person name="Zheng W."/>
            <person name="Yu S."/>
            <person name="Huang Y."/>
        </authorList>
    </citation>
    <scope>NUCLEOTIDE SEQUENCE [LARGE SCALE GENOMIC DNA]</scope>
    <source>
        <strain evidence="4 5">DP4N28-5</strain>
    </source>
</reference>
<dbReference type="PANTHER" id="PTHR30328:SF54">
    <property type="entry name" value="HTH-TYPE TRANSCRIPTIONAL REPRESSOR SCO4008"/>
    <property type="match status" value="1"/>
</dbReference>
<accession>A0ABS6T4I3</accession>
<dbReference type="InterPro" id="IPR050109">
    <property type="entry name" value="HTH-type_TetR-like_transc_reg"/>
</dbReference>
<evidence type="ECO:0000259" key="3">
    <source>
        <dbReference type="PROSITE" id="PS50977"/>
    </source>
</evidence>
<gene>
    <name evidence="4" type="ORF">KJP28_14560</name>
</gene>